<dbReference type="Pfam" id="PF07136">
    <property type="entry name" value="DUF1385"/>
    <property type="match status" value="1"/>
</dbReference>
<evidence type="ECO:0000256" key="1">
    <source>
        <dbReference type="SAM" id="Phobius"/>
    </source>
</evidence>
<sequence>MSRSPGAAVGGQAVIEGVMMRSPTGWAVAVRRPDGVIEAEGHDLPRLSSRSRLAKIPFLRGITVLIESLSLGFKALSWSAQKSGEEEEELKRWQVWVTMIVGVVFALGLLVVIPVLSANWLKQFFDDSSIAFVIMDGIFRIVVLVGYIALIARSDDIQRVFQYHGAEHKTIHAYEAGDRLTIEEIQKFSPRHPRCGTSFLVIVGLVAFFVFLVLAPLALVWQVVARIVLIPVVAGAAYELLKAGASSQWLSWANRPGIWLQKITTKEPSDDMVEVAIASLLTALTEEEADDLIALGGIPEDVLNAESTRVEPSNG</sequence>
<dbReference type="PANTHER" id="PTHR42867">
    <property type="entry name" value="MEMBRANE PROTEIN-RELATED"/>
    <property type="match status" value="1"/>
</dbReference>
<dbReference type="PANTHER" id="PTHR42867:SF1">
    <property type="entry name" value="MEMBRANE PROTEIN-RELATED"/>
    <property type="match status" value="1"/>
</dbReference>
<accession>A0A3B0S3Y5</accession>
<dbReference type="InterPro" id="IPR010787">
    <property type="entry name" value="DUF1385"/>
</dbReference>
<gene>
    <name evidence="2" type="ORF">MNBD_ACTINO02-952</name>
</gene>
<feature type="transmembrane region" description="Helical" evidence="1">
    <location>
        <begin position="96"/>
        <end position="118"/>
    </location>
</feature>
<dbReference type="AlphaFoldDB" id="A0A3B0S3Y5"/>
<feature type="transmembrane region" description="Helical" evidence="1">
    <location>
        <begin position="130"/>
        <end position="152"/>
    </location>
</feature>
<evidence type="ECO:0008006" key="3">
    <source>
        <dbReference type="Google" id="ProtNLM"/>
    </source>
</evidence>
<evidence type="ECO:0000313" key="2">
    <source>
        <dbReference type="EMBL" id="VAW00721.1"/>
    </source>
</evidence>
<organism evidence="2">
    <name type="scientific">hydrothermal vent metagenome</name>
    <dbReference type="NCBI Taxonomy" id="652676"/>
    <lineage>
        <taxon>unclassified sequences</taxon>
        <taxon>metagenomes</taxon>
        <taxon>ecological metagenomes</taxon>
    </lineage>
</organism>
<keyword evidence="1" id="KW-0812">Transmembrane</keyword>
<proteinExistence type="predicted"/>
<name>A0A3B0S3Y5_9ZZZZ</name>
<dbReference type="EMBL" id="UOEK01000193">
    <property type="protein sequence ID" value="VAW00721.1"/>
    <property type="molecule type" value="Genomic_DNA"/>
</dbReference>
<feature type="transmembrane region" description="Helical" evidence="1">
    <location>
        <begin position="197"/>
        <end position="217"/>
    </location>
</feature>
<keyword evidence="1" id="KW-0472">Membrane</keyword>
<reference evidence="2" key="1">
    <citation type="submission" date="2018-06" db="EMBL/GenBank/DDBJ databases">
        <authorList>
            <person name="Zhirakovskaya E."/>
        </authorList>
    </citation>
    <scope>NUCLEOTIDE SEQUENCE</scope>
</reference>
<keyword evidence="1" id="KW-1133">Transmembrane helix</keyword>
<protein>
    <recommendedName>
        <fullName evidence="3">DUF1385 domain-containing protein</fullName>
    </recommendedName>
</protein>